<comment type="caution">
    <text evidence="5">The sequence shown here is derived from an EMBL/GenBank/DDBJ whole genome shotgun (WGS) entry which is preliminary data.</text>
</comment>
<keyword evidence="2" id="KW-1133">Transmembrane helix</keyword>
<dbReference type="InterPro" id="IPR006860">
    <property type="entry name" value="FecR"/>
</dbReference>
<dbReference type="Proteomes" id="UP000679126">
    <property type="component" value="Unassembled WGS sequence"/>
</dbReference>
<evidence type="ECO:0000256" key="1">
    <source>
        <dbReference type="SAM" id="MobiDB-lite"/>
    </source>
</evidence>
<dbReference type="EMBL" id="JAGHKP010000003">
    <property type="protein sequence ID" value="MBO9154392.1"/>
    <property type="molecule type" value="Genomic_DNA"/>
</dbReference>
<gene>
    <name evidence="5" type="ORF">J7I43_19355</name>
</gene>
<dbReference type="PIRSF" id="PIRSF018266">
    <property type="entry name" value="FecR"/>
    <property type="match status" value="1"/>
</dbReference>
<evidence type="ECO:0000313" key="5">
    <source>
        <dbReference type="EMBL" id="MBO9154392.1"/>
    </source>
</evidence>
<evidence type="ECO:0000256" key="2">
    <source>
        <dbReference type="SAM" id="Phobius"/>
    </source>
</evidence>
<dbReference type="InterPro" id="IPR012373">
    <property type="entry name" value="Ferrdict_sens_TM"/>
</dbReference>
<accession>A0ABS3YI67</accession>
<keyword evidence="6" id="KW-1185">Reference proteome</keyword>
<dbReference type="InterPro" id="IPR032508">
    <property type="entry name" value="FecR_C"/>
</dbReference>
<evidence type="ECO:0000259" key="4">
    <source>
        <dbReference type="Pfam" id="PF16344"/>
    </source>
</evidence>
<dbReference type="PANTHER" id="PTHR30273">
    <property type="entry name" value="PERIPLASMIC SIGNAL SENSOR AND SIGMA FACTOR ACTIVATOR FECR-RELATED"/>
    <property type="match status" value="1"/>
</dbReference>
<feature type="transmembrane region" description="Helical" evidence="2">
    <location>
        <begin position="81"/>
        <end position="101"/>
    </location>
</feature>
<keyword evidence="2" id="KW-0812">Transmembrane</keyword>
<proteinExistence type="predicted"/>
<feature type="region of interest" description="Disordered" evidence="1">
    <location>
        <begin position="273"/>
        <end position="292"/>
    </location>
</feature>
<dbReference type="RefSeq" id="WP_209147509.1">
    <property type="nucleotide sequence ID" value="NZ_JAGHKP010000003.1"/>
</dbReference>
<evidence type="ECO:0000313" key="6">
    <source>
        <dbReference type="Proteomes" id="UP000679126"/>
    </source>
</evidence>
<sequence>MSESRVQYLFQRWFNGAETPAENQELQQLLEDSRHDAALQTALEEAWTGFTPDARMEEEDAARIFQQITAPKTTVRPMRRWWAVAAAAAVLGMAVVGYNRLKTNETSSPQTISTIADIAPGANKATLTLADGSVVTLDSAGNQVIRQGSARISQHGGQLRYEDDGGQPVWNKLSTPRAGQFRLTLPDGTRVWLNAASSIRYPTAFAGQERKVEITGEVYFEVMPDALKPFRVEAAGRSRVEVLGTSFNISAYDDETFIKTTLLEGKVKVGAKDSPAQELRPGQQARQAASGSITVSSDIDPAEVLAWKEGWFLFNQASLPEVMRQLSRWYDVEVKYEGAVPDKTFEGKIRRDLTLAQVLRILERSGVHTKIEGKQLTLLP</sequence>
<dbReference type="Pfam" id="PF04773">
    <property type="entry name" value="FecR"/>
    <property type="match status" value="1"/>
</dbReference>
<dbReference type="PANTHER" id="PTHR30273:SF2">
    <property type="entry name" value="PROTEIN FECR"/>
    <property type="match status" value="1"/>
</dbReference>
<dbReference type="Gene3D" id="2.60.120.1440">
    <property type="match status" value="1"/>
</dbReference>
<feature type="domain" description="Protein FecR C-terminal" evidence="4">
    <location>
        <begin position="312"/>
        <end position="377"/>
    </location>
</feature>
<evidence type="ECO:0000259" key="3">
    <source>
        <dbReference type="Pfam" id="PF04773"/>
    </source>
</evidence>
<feature type="domain" description="FecR protein" evidence="3">
    <location>
        <begin position="172"/>
        <end position="268"/>
    </location>
</feature>
<protein>
    <submittedName>
        <fullName evidence="5">FecR domain-containing protein</fullName>
    </submittedName>
</protein>
<keyword evidence="2" id="KW-0472">Membrane</keyword>
<reference evidence="6" key="1">
    <citation type="submission" date="2021-03" db="EMBL/GenBank/DDBJ databases">
        <title>Assistant Professor.</title>
        <authorList>
            <person name="Huq M.A."/>
        </authorList>
    </citation>
    <scope>NUCLEOTIDE SEQUENCE [LARGE SCALE GENOMIC DNA]</scope>
    <source>
        <strain evidence="6">MAH-28</strain>
    </source>
</reference>
<organism evidence="5 6">
    <name type="scientific">Chitinophaga chungangae</name>
    <dbReference type="NCBI Taxonomy" id="2821488"/>
    <lineage>
        <taxon>Bacteria</taxon>
        <taxon>Pseudomonadati</taxon>
        <taxon>Bacteroidota</taxon>
        <taxon>Chitinophagia</taxon>
        <taxon>Chitinophagales</taxon>
        <taxon>Chitinophagaceae</taxon>
        <taxon>Chitinophaga</taxon>
    </lineage>
</organism>
<dbReference type="Pfam" id="PF16344">
    <property type="entry name" value="FecR_C"/>
    <property type="match status" value="1"/>
</dbReference>
<name>A0ABS3YI67_9BACT</name>
<dbReference type="Gene3D" id="3.55.50.30">
    <property type="match status" value="1"/>
</dbReference>